<evidence type="ECO:0000256" key="1">
    <source>
        <dbReference type="ARBA" id="ARBA00008614"/>
    </source>
</evidence>
<feature type="compositionally biased region" description="Polar residues" evidence="2">
    <location>
        <begin position="333"/>
        <end position="342"/>
    </location>
</feature>
<dbReference type="OMA" id="VASAGNC"/>
<dbReference type="Proteomes" id="UP000825935">
    <property type="component" value="Chromosome 32"/>
</dbReference>
<evidence type="ECO:0000259" key="3">
    <source>
        <dbReference type="PROSITE" id="PS51320"/>
    </source>
</evidence>
<proteinExistence type="inferred from homology"/>
<evidence type="ECO:0000256" key="2">
    <source>
        <dbReference type="SAM" id="MobiDB-lite"/>
    </source>
</evidence>
<comment type="caution">
    <text evidence="4">The sequence shown here is derived from an EMBL/GenBank/DDBJ whole genome shotgun (WGS) entry which is preliminary data.</text>
</comment>
<organism evidence="4 5">
    <name type="scientific">Ceratopteris richardii</name>
    <name type="common">Triangle waterfern</name>
    <dbReference type="NCBI Taxonomy" id="49495"/>
    <lineage>
        <taxon>Eukaryota</taxon>
        <taxon>Viridiplantae</taxon>
        <taxon>Streptophyta</taxon>
        <taxon>Embryophyta</taxon>
        <taxon>Tracheophyta</taxon>
        <taxon>Polypodiopsida</taxon>
        <taxon>Polypodiidae</taxon>
        <taxon>Polypodiales</taxon>
        <taxon>Pteridineae</taxon>
        <taxon>Pteridaceae</taxon>
        <taxon>Parkerioideae</taxon>
        <taxon>Ceratopteris</taxon>
    </lineage>
</organism>
<dbReference type="SMART" id="SM00979">
    <property type="entry name" value="TIFY"/>
    <property type="match status" value="1"/>
</dbReference>
<dbReference type="InterPro" id="IPR010399">
    <property type="entry name" value="Tify_dom"/>
</dbReference>
<protein>
    <recommendedName>
        <fullName evidence="3">Tify domain-containing protein</fullName>
    </recommendedName>
</protein>
<gene>
    <name evidence="4" type="ORF">KP509_32G076300</name>
</gene>
<dbReference type="PROSITE" id="PS51320">
    <property type="entry name" value="TIFY"/>
    <property type="match status" value="1"/>
</dbReference>
<reference evidence="4" key="1">
    <citation type="submission" date="2021-08" db="EMBL/GenBank/DDBJ databases">
        <title>WGS assembly of Ceratopteris richardii.</title>
        <authorList>
            <person name="Marchant D.B."/>
            <person name="Chen G."/>
            <person name="Jenkins J."/>
            <person name="Shu S."/>
            <person name="Leebens-Mack J."/>
            <person name="Grimwood J."/>
            <person name="Schmutz J."/>
            <person name="Soltis P."/>
            <person name="Soltis D."/>
            <person name="Chen Z.-H."/>
        </authorList>
    </citation>
    <scope>NUCLEOTIDE SEQUENCE</scope>
    <source>
        <strain evidence="4">Whitten #5841</strain>
        <tissue evidence="4">Leaf</tissue>
    </source>
</reference>
<name>A0A8T2QV03_CERRI</name>
<accession>A0A8T2QV03</accession>
<dbReference type="GO" id="GO:0031347">
    <property type="term" value="P:regulation of defense response"/>
    <property type="evidence" value="ECO:0007669"/>
    <property type="project" value="TreeGrafter"/>
</dbReference>
<dbReference type="PANTHER" id="PTHR33077">
    <property type="entry name" value="PROTEIN TIFY 4A-RELATED-RELATED"/>
    <property type="match status" value="1"/>
</dbReference>
<sequence length="389" mass="41570">MAKEQQLVAVDFMGLGNSGDLKDKGGNKDNGISPNLYELGLNPLSGTTSSANNAVLFSSRTFTGVKHPIWSKAGAVQHVVPPGSVHGEKYVEQSAESTPEASYPHFTHPLQAWWQTESLAKGSPTAHASYGPKTQVMGSFAGLVPKNVTSLPPPNASTSLSETPLQMTAEVAEKRGTATLTIFYGGNVNVFEDITAEKAQAIMFLASNGNLQGMSPTDALYGSEKKMEVTPESVPKTNAGNMTMASTKASTINVINFVNGVQLDQMNGYKVESCKTNNNQAGLSVQLDFVHASIPAAASNEEQPGVPSALPQARKASLARFLEKRRERVLSKSPYSLKQADSTLPEERTSSSNDIISCRRYGNNEKKISLPGWLEGFPGYPCDVVAKAE</sequence>
<comment type="similarity">
    <text evidence="1">Belongs to the TIFY/JAZ family.</text>
</comment>
<dbReference type="GO" id="GO:0009611">
    <property type="term" value="P:response to wounding"/>
    <property type="evidence" value="ECO:0007669"/>
    <property type="project" value="TreeGrafter"/>
</dbReference>
<dbReference type="GO" id="GO:2000022">
    <property type="term" value="P:regulation of jasmonic acid mediated signaling pathway"/>
    <property type="evidence" value="ECO:0007669"/>
    <property type="project" value="TreeGrafter"/>
</dbReference>
<dbReference type="Pfam" id="PF09425">
    <property type="entry name" value="Jas_motif"/>
    <property type="match status" value="1"/>
</dbReference>
<keyword evidence="5" id="KW-1185">Reference proteome</keyword>
<dbReference type="InterPro" id="IPR018467">
    <property type="entry name" value="CCT_CS"/>
</dbReference>
<evidence type="ECO:0000313" key="5">
    <source>
        <dbReference type="Proteomes" id="UP000825935"/>
    </source>
</evidence>
<dbReference type="Pfam" id="PF06200">
    <property type="entry name" value="tify"/>
    <property type="match status" value="1"/>
</dbReference>
<feature type="domain" description="Tify" evidence="3">
    <location>
        <begin position="173"/>
        <end position="208"/>
    </location>
</feature>
<dbReference type="OrthoDB" id="1939212at2759"/>
<feature type="region of interest" description="Disordered" evidence="2">
    <location>
        <begin position="333"/>
        <end position="352"/>
    </location>
</feature>
<dbReference type="GO" id="GO:0005634">
    <property type="term" value="C:nucleus"/>
    <property type="evidence" value="ECO:0007669"/>
    <property type="project" value="TreeGrafter"/>
</dbReference>
<dbReference type="InterPro" id="IPR040390">
    <property type="entry name" value="TIFY/JAZ"/>
</dbReference>
<dbReference type="EMBL" id="CM035437">
    <property type="protein sequence ID" value="KAH7287816.1"/>
    <property type="molecule type" value="Genomic_DNA"/>
</dbReference>
<dbReference type="PANTHER" id="PTHR33077:SF90">
    <property type="entry name" value="PROTEIN TIFY 7"/>
    <property type="match status" value="1"/>
</dbReference>
<evidence type="ECO:0000313" key="4">
    <source>
        <dbReference type="EMBL" id="KAH7287816.1"/>
    </source>
</evidence>
<dbReference type="AlphaFoldDB" id="A0A8T2QV03"/>